<dbReference type="Pfam" id="PF13847">
    <property type="entry name" value="Methyltransf_31"/>
    <property type="match status" value="1"/>
</dbReference>
<proteinExistence type="predicted"/>
<evidence type="ECO:0000313" key="2">
    <source>
        <dbReference type="EMBL" id="PIP69146.1"/>
    </source>
</evidence>
<dbReference type="Gene3D" id="3.40.50.150">
    <property type="entry name" value="Vaccinia Virus protein VP39"/>
    <property type="match status" value="1"/>
</dbReference>
<reference evidence="2 3" key="1">
    <citation type="submission" date="2017-09" db="EMBL/GenBank/DDBJ databases">
        <title>Depth-based differentiation of microbial function through sediment-hosted aquifers and enrichment of novel symbionts in the deep terrestrial subsurface.</title>
        <authorList>
            <person name="Probst A.J."/>
            <person name="Ladd B."/>
            <person name="Jarett J.K."/>
            <person name="Geller-Mcgrath D.E."/>
            <person name="Sieber C.M."/>
            <person name="Emerson J.B."/>
            <person name="Anantharaman K."/>
            <person name="Thomas B.C."/>
            <person name="Malmstrom R."/>
            <person name="Stieglmeier M."/>
            <person name="Klingl A."/>
            <person name="Woyke T."/>
            <person name="Ryan C.M."/>
            <person name="Banfield J.F."/>
        </authorList>
    </citation>
    <scope>NUCLEOTIDE SEQUENCE [LARGE SCALE GENOMIC DNA]</scope>
    <source>
        <strain evidence="2">CG22_combo_CG10-13_8_21_14_all_32_8</strain>
    </source>
</reference>
<accession>A0A2H0CGV3</accession>
<evidence type="ECO:0000313" key="3">
    <source>
        <dbReference type="Proteomes" id="UP000229176"/>
    </source>
</evidence>
<comment type="caution">
    <text evidence="2">The sequence shown here is derived from an EMBL/GenBank/DDBJ whole genome shotgun (WGS) entry which is preliminary data.</text>
</comment>
<gene>
    <name evidence="2" type="ORF">COW91_01070</name>
</gene>
<dbReference type="EMBL" id="PCTI01000011">
    <property type="protein sequence ID" value="PIP69146.1"/>
    <property type="molecule type" value="Genomic_DNA"/>
</dbReference>
<evidence type="ECO:0000259" key="1">
    <source>
        <dbReference type="Pfam" id="PF13847"/>
    </source>
</evidence>
<dbReference type="AlphaFoldDB" id="A0A2H0CGV3"/>
<dbReference type="InterPro" id="IPR029063">
    <property type="entry name" value="SAM-dependent_MTases_sf"/>
</dbReference>
<dbReference type="Proteomes" id="UP000229176">
    <property type="component" value="Unassembled WGS sequence"/>
</dbReference>
<organism evidence="2 3">
    <name type="scientific">Candidatus Nomurabacteria bacterium CG22_combo_CG10-13_8_21_14_all_32_8</name>
    <dbReference type="NCBI Taxonomy" id="1974732"/>
    <lineage>
        <taxon>Bacteria</taxon>
        <taxon>Candidatus Nomuraibacteriota</taxon>
    </lineage>
</organism>
<dbReference type="InterPro" id="IPR025714">
    <property type="entry name" value="Methyltranfer_dom"/>
</dbReference>
<protein>
    <recommendedName>
        <fullName evidence="1">Methyltransferase domain-containing protein</fullName>
    </recommendedName>
</protein>
<feature type="domain" description="Methyltransferase" evidence="1">
    <location>
        <begin position="16"/>
        <end position="152"/>
    </location>
</feature>
<dbReference type="SUPFAM" id="SSF53335">
    <property type="entry name" value="S-adenosyl-L-methionine-dependent methyltransferases"/>
    <property type="match status" value="1"/>
</dbReference>
<name>A0A2H0CGV3_9BACT</name>
<dbReference type="CDD" id="cd02440">
    <property type="entry name" value="AdoMet_MTases"/>
    <property type="match status" value="1"/>
</dbReference>
<sequence length="173" mass="19393">MFTDPVKNLKVFGLREDMIVADLGAGTGFYTIPAGKIVSMGKVYAIEVQRDFLITVKNKAVEAHLDNVECLLGDVEKIGGTKLKDKIIDAVIASNILFQIEDKDKFIEEIKRILKSEGKLLLIDWSDNGSVIGPSFDKIISKDKAREMFESKGFIWQRDIDVGDHHYGIIFSK</sequence>